<dbReference type="EMBL" id="CAJNOC010001244">
    <property type="protein sequence ID" value="CAF0848078.1"/>
    <property type="molecule type" value="Genomic_DNA"/>
</dbReference>
<accession>A0A813W0T3</accession>
<dbReference type="Pfam" id="PF00474">
    <property type="entry name" value="SSF"/>
    <property type="match status" value="1"/>
</dbReference>
<evidence type="ECO:0000313" key="14">
    <source>
        <dbReference type="Proteomes" id="UP000663879"/>
    </source>
</evidence>
<feature type="transmembrane region" description="Helical" evidence="12">
    <location>
        <begin position="399"/>
        <end position="419"/>
    </location>
</feature>
<feature type="transmembrane region" description="Helical" evidence="12">
    <location>
        <begin position="332"/>
        <end position="357"/>
    </location>
</feature>
<keyword evidence="6 12" id="KW-1133">Transmembrane helix</keyword>
<feature type="transmembrane region" description="Helical" evidence="12">
    <location>
        <begin position="425"/>
        <end position="446"/>
    </location>
</feature>
<dbReference type="PANTHER" id="PTHR42985:SF40">
    <property type="entry name" value="LD47995P-RELATED"/>
    <property type="match status" value="1"/>
</dbReference>
<keyword evidence="7" id="KW-0915">Sodium</keyword>
<dbReference type="NCBIfam" id="TIGR00813">
    <property type="entry name" value="sss"/>
    <property type="match status" value="1"/>
</dbReference>
<keyword evidence="9 12" id="KW-0472">Membrane</keyword>
<dbReference type="Proteomes" id="UP000663879">
    <property type="component" value="Unassembled WGS sequence"/>
</dbReference>
<keyword evidence="3" id="KW-0813">Transport</keyword>
<evidence type="ECO:0000256" key="8">
    <source>
        <dbReference type="ARBA" id="ARBA00023065"/>
    </source>
</evidence>
<dbReference type="InterPro" id="IPR001734">
    <property type="entry name" value="Na/solute_symporter"/>
</dbReference>
<evidence type="ECO:0000256" key="6">
    <source>
        <dbReference type="ARBA" id="ARBA00022989"/>
    </source>
</evidence>
<feature type="transmembrane region" description="Helical" evidence="12">
    <location>
        <begin position="251"/>
        <end position="268"/>
    </location>
</feature>
<sequence>MKYELKIPDYLVLILVFVLTISIGFYHGLKEKIKFYFSKKKLSKNESTNSVADYLTASSSMSPIPVAFSLLATFFSTTALLGIPAEVYQYGLEYWITAFSGMLTPIIGAYTTGPLFARLQIFTIFQYLQLRFKSKLVKYIGTVCYLVKNFVSTAIFIFGPAVTLNIFSNLNEKYSIILVGSIATLYTTIGGIKGVIWTDFFQIIVMILSLFMILIKGIYDIGGFGNLFEINSLGGRFNVLDFDPNPFERQTFWSIFFGFMIYFSYSFSTDQQTLQRFQATKTKKLAQKALLLNVPGVFIMLSLCCFVGLVLYANFSKCDPLASKKINNPNQLVGYFIANNLSNIQGAAGFFLSAVFCGSLSSVSSSLNSLSSVIWEDYLKAFDYFKNLSESKSLTTTKLVVVACGILSTLFSFIIASFGSNLAQISTSLNGAMISPILGLFVLGCLFKRSNSIGAISGCFIGFAFGLWISFGAFIVKPYYPKLNVTTEFCNLSMLPTNQTQIFNQLTGFNKIYSISYMLYTPLGTLITVFVGLVVSFATGGPKHDVDDELILYNLFSCFERKKKKENLEMSKVDSNITIVSNFE</sequence>
<feature type="transmembrane region" description="Helical" evidence="12">
    <location>
        <begin position="199"/>
        <end position="219"/>
    </location>
</feature>
<comment type="caution">
    <text evidence="13">The sequence shown here is derived from an EMBL/GenBank/DDBJ whole genome shotgun (WGS) entry which is preliminary data.</text>
</comment>
<keyword evidence="5 12" id="KW-0812">Transmembrane</keyword>
<feature type="transmembrane region" description="Helical" evidence="12">
    <location>
        <begin position="136"/>
        <end position="162"/>
    </location>
</feature>
<dbReference type="GO" id="GO:0015293">
    <property type="term" value="F:symporter activity"/>
    <property type="evidence" value="ECO:0007669"/>
    <property type="project" value="TreeGrafter"/>
</dbReference>
<dbReference type="AlphaFoldDB" id="A0A813W0T3"/>
<evidence type="ECO:0000256" key="5">
    <source>
        <dbReference type="ARBA" id="ARBA00022692"/>
    </source>
</evidence>
<reference evidence="13" key="1">
    <citation type="submission" date="2021-02" db="EMBL/GenBank/DDBJ databases">
        <authorList>
            <person name="Nowell W R."/>
        </authorList>
    </citation>
    <scope>NUCLEOTIDE SEQUENCE</scope>
    <source>
        <strain evidence="13">Ploen Becks lab</strain>
    </source>
</reference>
<dbReference type="InterPro" id="IPR038377">
    <property type="entry name" value="Na/Glc_symporter_sf"/>
</dbReference>
<feature type="transmembrane region" description="Helical" evidence="12">
    <location>
        <begin position="517"/>
        <end position="538"/>
    </location>
</feature>
<dbReference type="GO" id="GO:0006814">
    <property type="term" value="P:sodium ion transport"/>
    <property type="evidence" value="ECO:0007669"/>
    <property type="project" value="UniProtKB-KW"/>
</dbReference>
<feature type="transmembrane region" description="Helical" evidence="12">
    <location>
        <begin position="453"/>
        <end position="476"/>
    </location>
</feature>
<name>A0A813W0T3_9BILA</name>
<comment type="subcellular location">
    <subcellularLocation>
        <location evidence="1">Cell membrane</location>
        <topology evidence="1">Multi-pass membrane protein</topology>
    </subcellularLocation>
</comment>
<feature type="transmembrane region" description="Helical" evidence="12">
    <location>
        <begin position="12"/>
        <end position="29"/>
    </location>
</feature>
<evidence type="ECO:0000256" key="4">
    <source>
        <dbReference type="ARBA" id="ARBA00022475"/>
    </source>
</evidence>
<feature type="transmembrane region" description="Helical" evidence="12">
    <location>
        <begin position="289"/>
        <end position="312"/>
    </location>
</feature>
<dbReference type="InterPro" id="IPR051163">
    <property type="entry name" value="Sodium:Solute_Symporter_SSF"/>
</dbReference>
<keyword evidence="10" id="KW-0739">Sodium transport</keyword>
<evidence type="ECO:0000256" key="3">
    <source>
        <dbReference type="ARBA" id="ARBA00022448"/>
    </source>
</evidence>
<evidence type="ECO:0000313" key="13">
    <source>
        <dbReference type="EMBL" id="CAF0848078.1"/>
    </source>
</evidence>
<dbReference type="Gene3D" id="1.20.1730.10">
    <property type="entry name" value="Sodium/glucose cotransporter"/>
    <property type="match status" value="1"/>
</dbReference>
<evidence type="ECO:0000256" key="1">
    <source>
        <dbReference type="ARBA" id="ARBA00004651"/>
    </source>
</evidence>
<dbReference type="PANTHER" id="PTHR42985">
    <property type="entry name" value="SODIUM-COUPLED MONOCARBOXYLATE TRANSPORTER"/>
    <property type="match status" value="1"/>
</dbReference>
<feature type="transmembrane region" description="Helical" evidence="12">
    <location>
        <begin position="174"/>
        <end position="192"/>
    </location>
</feature>
<feature type="transmembrane region" description="Helical" evidence="12">
    <location>
        <begin position="95"/>
        <end position="116"/>
    </location>
</feature>
<evidence type="ECO:0000256" key="2">
    <source>
        <dbReference type="ARBA" id="ARBA00006434"/>
    </source>
</evidence>
<dbReference type="OrthoDB" id="6132759at2759"/>
<protein>
    <submittedName>
        <fullName evidence="13">Uncharacterized protein</fullName>
    </submittedName>
</protein>
<keyword evidence="14" id="KW-1185">Reference proteome</keyword>
<keyword evidence="4" id="KW-1003">Cell membrane</keyword>
<evidence type="ECO:0000256" key="12">
    <source>
        <dbReference type="SAM" id="Phobius"/>
    </source>
</evidence>
<proteinExistence type="inferred from homology"/>
<evidence type="ECO:0000256" key="9">
    <source>
        <dbReference type="ARBA" id="ARBA00023136"/>
    </source>
</evidence>
<organism evidence="13 14">
    <name type="scientific">Brachionus calyciflorus</name>
    <dbReference type="NCBI Taxonomy" id="104777"/>
    <lineage>
        <taxon>Eukaryota</taxon>
        <taxon>Metazoa</taxon>
        <taxon>Spiralia</taxon>
        <taxon>Gnathifera</taxon>
        <taxon>Rotifera</taxon>
        <taxon>Eurotatoria</taxon>
        <taxon>Monogononta</taxon>
        <taxon>Pseudotrocha</taxon>
        <taxon>Ploima</taxon>
        <taxon>Brachionidae</taxon>
        <taxon>Brachionus</taxon>
    </lineage>
</organism>
<feature type="transmembrane region" description="Helical" evidence="12">
    <location>
        <begin position="64"/>
        <end position="83"/>
    </location>
</feature>
<evidence type="ECO:0000256" key="10">
    <source>
        <dbReference type="ARBA" id="ARBA00023201"/>
    </source>
</evidence>
<keyword evidence="8" id="KW-0406">Ion transport</keyword>
<comment type="similarity">
    <text evidence="2 11">Belongs to the sodium:solute symporter (SSF) (TC 2.A.21) family.</text>
</comment>
<dbReference type="PROSITE" id="PS50283">
    <property type="entry name" value="NA_SOLUT_SYMP_3"/>
    <property type="match status" value="1"/>
</dbReference>
<dbReference type="GO" id="GO:0005886">
    <property type="term" value="C:plasma membrane"/>
    <property type="evidence" value="ECO:0007669"/>
    <property type="project" value="UniProtKB-SubCell"/>
</dbReference>
<gene>
    <name evidence="13" type="ORF">OXX778_LOCUS8803</name>
</gene>
<evidence type="ECO:0000256" key="11">
    <source>
        <dbReference type="RuleBase" id="RU362091"/>
    </source>
</evidence>
<evidence type="ECO:0000256" key="7">
    <source>
        <dbReference type="ARBA" id="ARBA00023053"/>
    </source>
</evidence>